<keyword evidence="2" id="KW-1185">Reference proteome</keyword>
<protein>
    <submittedName>
        <fullName evidence="1">Uncharacterized protein</fullName>
    </submittedName>
</protein>
<dbReference type="Proteomes" id="UP001239111">
    <property type="component" value="Chromosome 3"/>
</dbReference>
<organism evidence="1 2">
    <name type="scientific">Eretmocerus hayati</name>
    <dbReference type="NCBI Taxonomy" id="131215"/>
    <lineage>
        <taxon>Eukaryota</taxon>
        <taxon>Metazoa</taxon>
        <taxon>Ecdysozoa</taxon>
        <taxon>Arthropoda</taxon>
        <taxon>Hexapoda</taxon>
        <taxon>Insecta</taxon>
        <taxon>Pterygota</taxon>
        <taxon>Neoptera</taxon>
        <taxon>Endopterygota</taxon>
        <taxon>Hymenoptera</taxon>
        <taxon>Apocrita</taxon>
        <taxon>Proctotrupomorpha</taxon>
        <taxon>Chalcidoidea</taxon>
        <taxon>Aphelinidae</taxon>
        <taxon>Aphelininae</taxon>
        <taxon>Eretmocerus</taxon>
    </lineage>
</organism>
<gene>
    <name evidence="1" type="ORF">QAD02_001463</name>
</gene>
<reference evidence="1" key="1">
    <citation type="submission" date="2023-04" db="EMBL/GenBank/DDBJ databases">
        <title>A chromosome-level genome assembly of the parasitoid wasp Eretmocerus hayati.</title>
        <authorList>
            <person name="Zhong Y."/>
            <person name="Liu S."/>
            <person name="Liu Y."/>
        </authorList>
    </citation>
    <scope>NUCLEOTIDE SEQUENCE</scope>
    <source>
        <strain evidence="1">ZJU_SS_LIU_2023</strain>
    </source>
</reference>
<evidence type="ECO:0000313" key="1">
    <source>
        <dbReference type="EMBL" id="KAJ8670204.1"/>
    </source>
</evidence>
<accession>A0ACC2NIP7</accession>
<name>A0ACC2NIP7_9HYME</name>
<proteinExistence type="predicted"/>
<sequence length="378" mass="44228">MKELLASKLPNSTKFYMKTCINLESGSYEKNAIYRSLRYDGGLPHLEENCLSIHEDADVLRSKHYNSARPCHVRVKTLRLSTLRLLNGLNVHSLDIRDLKISSGKLSFLTRFLKSKFDNMQILRIKRVCKTIVWDKLSAKSARFPYNRFKFDPSTKSVCMNCKLSDAPFFVNLFNWMTLSERLIFNRWIERKASSPPSFSIPNRDDVLSACFDFRLHDDFNFFFVVPKPLMNVWVPNLTSVEKLFIIGNVPEYLSLLMSKIFVFDKLRDIVLHLNSLDIPENIVNFLKDPVVSRVDRVIIEFDNKVARTNCCESLRRLLHGVLELKFKFRTTKFVLDGALHVRYQQYRGVDESDLIRNKLAVICSDNNERYELYDLLR</sequence>
<comment type="caution">
    <text evidence="1">The sequence shown here is derived from an EMBL/GenBank/DDBJ whole genome shotgun (WGS) entry which is preliminary data.</text>
</comment>
<dbReference type="EMBL" id="CM056743">
    <property type="protein sequence ID" value="KAJ8670204.1"/>
    <property type="molecule type" value="Genomic_DNA"/>
</dbReference>
<evidence type="ECO:0000313" key="2">
    <source>
        <dbReference type="Proteomes" id="UP001239111"/>
    </source>
</evidence>